<evidence type="ECO:0000256" key="4">
    <source>
        <dbReference type="ARBA" id="ARBA00022832"/>
    </source>
</evidence>
<dbReference type="GO" id="GO:0016020">
    <property type="term" value="C:membrane"/>
    <property type="evidence" value="ECO:0007669"/>
    <property type="project" value="UniProtKB-SubCell"/>
</dbReference>
<proteinExistence type="inferred from homology"/>
<evidence type="ECO:0000256" key="5">
    <source>
        <dbReference type="ARBA" id="ARBA00022989"/>
    </source>
</evidence>
<evidence type="ECO:0000256" key="2">
    <source>
        <dbReference type="ARBA" id="ARBA00008749"/>
    </source>
</evidence>
<evidence type="ECO:0000256" key="7">
    <source>
        <dbReference type="ARBA" id="ARBA00023098"/>
    </source>
</evidence>
<dbReference type="Proteomes" id="UP000321805">
    <property type="component" value="Chromosome"/>
</dbReference>
<name>A0A5B8U3T6_9ACTN</name>
<dbReference type="GO" id="GO:0006631">
    <property type="term" value="P:fatty acid metabolic process"/>
    <property type="evidence" value="ECO:0007669"/>
    <property type="project" value="UniProtKB-KW"/>
</dbReference>
<keyword evidence="7" id="KW-0443">Lipid metabolism</keyword>
<reference evidence="10 11" key="1">
    <citation type="journal article" date="2018" name="J. Microbiol.">
        <title>Baekduia soli gen. nov., sp. nov., a novel bacterium isolated from the soil of Baekdu Mountain and proposal of a novel family name, Baekduiaceae fam. nov.</title>
        <authorList>
            <person name="An D.S."/>
            <person name="Siddiqi M.Z."/>
            <person name="Kim K.H."/>
            <person name="Yu H.S."/>
            <person name="Im W.T."/>
        </authorList>
    </citation>
    <scope>NUCLEOTIDE SEQUENCE [LARGE SCALE GENOMIC DNA]</scope>
    <source>
        <strain evidence="10 11">BR7-21</strain>
    </source>
</reference>
<evidence type="ECO:0000256" key="1">
    <source>
        <dbReference type="ARBA" id="ARBA00004141"/>
    </source>
</evidence>
<sequence>MPDVDEQVAVLAAPTPDAGLEPPAGPGFVQPVQREWLDRLATGTVTVAPILALAYAAYHSWQGLLRWSDVIVFAAAYVLTGLGVTVGFHRLFTHRSFKTSKPVRAALGILGSAAIEGPVTAWVADHRKHHDFSDQLGDPHSPHVGHGHGFRAEMAGLFHAHVGWLFIHTHRGAKERYARDLRADP</sequence>
<comment type="similarity">
    <text evidence="2">Belongs to the fatty acid desaturase type 2 family.</text>
</comment>
<dbReference type="PRINTS" id="PR00075">
    <property type="entry name" value="FACDDSATRASE"/>
</dbReference>
<keyword evidence="3 9" id="KW-0812">Transmembrane</keyword>
<evidence type="ECO:0000313" key="10">
    <source>
        <dbReference type="EMBL" id="QEC47591.1"/>
    </source>
</evidence>
<dbReference type="OrthoDB" id="19906at2"/>
<keyword evidence="4" id="KW-0276">Fatty acid metabolism</keyword>
<keyword evidence="6" id="KW-0560">Oxidoreductase</keyword>
<evidence type="ECO:0000256" key="9">
    <source>
        <dbReference type="SAM" id="Phobius"/>
    </source>
</evidence>
<keyword evidence="8 9" id="KW-0472">Membrane</keyword>
<accession>A0A5B8U3T6</accession>
<dbReference type="CDD" id="cd03505">
    <property type="entry name" value="Delta9-FADS-like"/>
    <property type="match status" value="1"/>
</dbReference>
<protein>
    <submittedName>
        <fullName evidence="10">Acyl-CoA desaturase</fullName>
    </submittedName>
</protein>
<comment type="subcellular location">
    <subcellularLocation>
        <location evidence="1">Membrane</location>
        <topology evidence="1">Multi-pass membrane protein</topology>
    </subcellularLocation>
</comment>
<evidence type="ECO:0000256" key="3">
    <source>
        <dbReference type="ARBA" id="ARBA00022692"/>
    </source>
</evidence>
<feature type="transmembrane region" description="Helical" evidence="9">
    <location>
        <begin position="70"/>
        <end position="92"/>
    </location>
</feature>
<dbReference type="GO" id="GO:0016717">
    <property type="term" value="F:oxidoreductase activity, acting on paired donors, with oxidation of a pair of donors resulting in the reduction of molecular oxygen to two molecules of water"/>
    <property type="evidence" value="ECO:0007669"/>
    <property type="project" value="InterPro"/>
</dbReference>
<keyword evidence="11" id="KW-1185">Reference proteome</keyword>
<evidence type="ECO:0000256" key="6">
    <source>
        <dbReference type="ARBA" id="ARBA00023002"/>
    </source>
</evidence>
<evidence type="ECO:0000256" key="8">
    <source>
        <dbReference type="ARBA" id="ARBA00023136"/>
    </source>
</evidence>
<gene>
    <name evidence="10" type="ORF">FSW04_08390</name>
</gene>
<dbReference type="InterPro" id="IPR015876">
    <property type="entry name" value="Acyl-CoA_DS"/>
</dbReference>
<feature type="transmembrane region" description="Helical" evidence="9">
    <location>
        <begin position="40"/>
        <end position="58"/>
    </location>
</feature>
<dbReference type="AlphaFoldDB" id="A0A5B8U3T6"/>
<dbReference type="EMBL" id="CP042430">
    <property type="protein sequence ID" value="QEC47591.1"/>
    <property type="molecule type" value="Genomic_DNA"/>
</dbReference>
<dbReference type="PANTHER" id="PTHR11351:SF3">
    <property type="entry name" value="BLL4393 PROTEIN"/>
    <property type="match status" value="1"/>
</dbReference>
<organism evidence="10 11">
    <name type="scientific">Baekduia soli</name>
    <dbReference type="NCBI Taxonomy" id="496014"/>
    <lineage>
        <taxon>Bacteria</taxon>
        <taxon>Bacillati</taxon>
        <taxon>Actinomycetota</taxon>
        <taxon>Thermoleophilia</taxon>
        <taxon>Solirubrobacterales</taxon>
        <taxon>Baekduiaceae</taxon>
        <taxon>Baekduia</taxon>
    </lineage>
</organism>
<dbReference type="PANTHER" id="PTHR11351">
    <property type="entry name" value="ACYL-COA DESATURASE"/>
    <property type="match status" value="1"/>
</dbReference>
<keyword evidence="5 9" id="KW-1133">Transmembrane helix</keyword>
<evidence type="ECO:0000313" key="11">
    <source>
        <dbReference type="Proteomes" id="UP000321805"/>
    </source>
</evidence>
<dbReference type="RefSeq" id="WP_146918220.1">
    <property type="nucleotide sequence ID" value="NZ_CP042430.1"/>
</dbReference>
<dbReference type="KEGG" id="bsol:FSW04_08390"/>